<dbReference type="AlphaFoldDB" id="A0A4Y2B7Q5"/>
<name>A0A4Y2B7Q5_ARAVE</name>
<protein>
    <submittedName>
        <fullName evidence="1">Uncharacterized protein</fullName>
    </submittedName>
</protein>
<proteinExistence type="predicted"/>
<gene>
    <name evidence="1" type="ORF">AVEN_133740_1</name>
</gene>
<accession>A0A4Y2B7Q5</accession>
<sequence>MKLASPAEVRRTNTLQCKHSEVTWYIPLLRLYAAITSLRFFLALPNHPGTFCAYDTTYSYMLTIQLTPMCLRYNLLLCAYDTAYSYVLTIQLTPMCCNVTTDGSC</sequence>
<organism evidence="1 2">
    <name type="scientific">Araneus ventricosus</name>
    <name type="common">Orbweaver spider</name>
    <name type="synonym">Epeira ventricosa</name>
    <dbReference type="NCBI Taxonomy" id="182803"/>
    <lineage>
        <taxon>Eukaryota</taxon>
        <taxon>Metazoa</taxon>
        <taxon>Ecdysozoa</taxon>
        <taxon>Arthropoda</taxon>
        <taxon>Chelicerata</taxon>
        <taxon>Arachnida</taxon>
        <taxon>Araneae</taxon>
        <taxon>Araneomorphae</taxon>
        <taxon>Entelegynae</taxon>
        <taxon>Araneoidea</taxon>
        <taxon>Araneidae</taxon>
        <taxon>Araneus</taxon>
    </lineage>
</organism>
<dbReference type="Proteomes" id="UP000499080">
    <property type="component" value="Unassembled WGS sequence"/>
</dbReference>
<evidence type="ECO:0000313" key="1">
    <source>
        <dbReference type="EMBL" id="GBL88093.1"/>
    </source>
</evidence>
<reference evidence="1 2" key="1">
    <citation type="journal article" date="2019" name="Sci. Rep.">
        <title>Orb-weaving spider Araneus ventricosus genome elucidates the spidroin gene catalogue.</title>
        <authorList>
            <person name="Kono N."/>
            <person name="Nakamura H."/>
            <person name="Ohtoshi R."/>
            <person name="Moran D.A.P."/>
            <person name="Shinohara A."/>
            <person name="Yoshida Y."/>
            <person name="Fujiwara M."/>
            <person name="Mori M."/>
            <person name="Tomita M."/>
            <person name="Arakawa K."/>
        </authorList>
    </citation>
    <scope>NUCLEOTIDE SEQUENCE [LARGE SCALE GENOMIC DNA]</scope>
</reference>
<dbReference type="EMBL" id="BGPR01000057">
    <property type="protein sequence ID" value="GBL88093.1"/>
    <property type="molecule type" value="Genomic_DNA"/>
</dbReference>
<keyword evidence="2" id="KW-1185">Reference proteome</keyword>
<comment type="caution">
    <text evidence="1">The sequence shown here is derived from an EMBL/GenBank/DDBJ whole genome shotgun (WGS) entry which is preliminary data.</text>
</comment>
<evidence type="ECO:0000313" key="2">
    <source>
        <dbReference type="Proteomes" id="UP000499080"/>
    </source>
</evidence>